<evidence type="ECO:0000259" key="8">
    <source>
        <dbReference type="Pfam" id="PF02775"/>
    </source>
</evidence>
<keyword evidence="6" id="KW-0786">Thiamine pyrophosphate</keyword>
<organism evidence="9 10">
    <name type="scientific">Parasitella parasitica</name>
    <dbReference type="NCBI Taxonomy" id="35722"/>
    <lineage>
        <taxon>Eukaryota</taxon>
        <taxon>Fungi</taxon>
        <taxon>Fungi incertae sedis</taxon>
        <taxon>Mucoromycota</taxon>
        <taxon>Mucoromycotina</taxon>
        <taxon>Mucoromycetes</taxon>
        <taxon>Mucorales</taxon>
        <taxon>Mucorineae</taxon>
        <taxon>Mucoraceae</taxon>
        <taxon>Parasitella</taxon>
    </lineage>
</organism>
<evidence type="ECO:0000256" key="3">
    <source>
        <dbReference type="ARBA" id="ARBA00022723"/>
    </source>
</evidence>
<dbReference type="GO" id="GO:0004737">
    <property type="term" value="F:pyruvate decarboxylase activity"/>
    <property type="evidence" value="ECO:0007669"/>
    <property type="project" value="TreeGrafter"/>
</dbReference>
<keyword evidence="5" id="KW-0460">Magnesium</keyword>
<dbReference type="GO" id="GO:0030976">
    <property type="term" value="F:thiamine pyrophosphate binding"/>
    <property type="evidence" value="ECO:0007669"/>
    <property type="project" value="InterPro"/>
</dbReference>
<evidence type="ECO:0000313" key="9">
    <source>
        <dbReference type="EMBL" id="CEP19922.1"/>
    </source>
</evidence>
<dbReference type="STRING" id="35722.A0A0B7NR21"/>
<dbReference type="Gene3D" id="3.40.50.970">
    <property type="match status" value="1"/>
</dbReference>
<dbReference type="SUPFAM" id="SSF52518">
    <property type="entry name" value="Thiamin diphosphate-binding fold (THDP-binding)"/>
    <property type="match status" value="1"/>
</dbReference>
<comment type="cofactor">
    <cofactor evidence="1">
        <name>thiamine diphosphate</name>
        <dbReference type="ChEBI" id="CHEBI:58937"/>
    </cofactor>
</comment>
<keyword evidence="4" id="KW-0210">Decarboxylase</keyword>
<evidence type="ECO:0000313" key="10">
    <source>
        <dbReference type="Proteomes" id="UP000054107"/>
    </source>
</evidence>
<dbReference type="AlphaFoldDB" id="A0A0B7NR21"/>
<dbReference type="PANTHER" id="PTHR43452:SF30">
    <property type="entry name" value="PYRUVATE DECARBOXYLASE ISOZYME 1-RELATED"/>
    <property type="match status" value="1"/>
</dbReference>
<reference evidence="9 10" key="1">
    <citation type="submission" date="2014-09" db="EMBL/GenBank/DDBJ databases">
        <authorList>
            <person name="Ellenberger Sabrina"/>
        </authorList>
    </citation>
    <scope>NUCLEOTIDE SEQUENCE [LARGE SCALE GENOMIC DNA]</scope>
    <source>
        <strain evidence="9 10">CBS 412.66</strain>
    </source>
</reference>
<keyword evidence="3" id="KW-0479">Metal-binding</keyword>
<keyword evidence="7" id="KW-0456">Lyase</keyword>
<protein>
    <recommendedName>
        <fullName evidence="8">Thiamine pyrophosphate enzyme TPP-binding domain-containing protein</fullName>
    </recommendedName>
</protein>
<dbReference type="Proteomes" id="UP000054107">
    <property type="component" value="Unassembled WGS sequence"/>
</dbReference>
<sequence length="216" mass="24489">MRSLYQALIDFISELILRKSHFDELVSAICIPAPIDHSTNKITQNYLWNKVPEYIKPNSIVVAETGTSEFGAAVGAAIADRSRQLFLFVGNGSFQLTFQEISEFLHHGLTPVIFLLNNDGYLIAKLIHGPERDYNNYQMWQYSKTLDFFGAHRERNTSTGCSKVGFESKISTRQEFEAAMDSITAQPDKMHFVEVVMPRFDAPRELELLVATSENC</sequence>
<dbReference type="GO" id="GO:0005829">
    <property type="term" value="C:cytosol"/>
    <property type="evidence" value="ECO:0007669"/>
    <property type="project" value="TreeGrafter"/>
</dbReference>
<accession>A0A0B7NR21</accession>
<evidence type="ECO:0000256" key="1">
    <source>
        <dbReference type="ARBA" id="ARBA00001964"/>
    </source>
</evidence>
<dbReference type="GO" id="GO:0005634">
    <property type="term" value="C:nucleus"/>
    <property type="evidence" value="ECO:0007669"/>
    <property type="project" value="TreeGrafter"/>
</dbReference>
<dbReference type="EMBL" id="LN734150">
    <property type="protein sequence ID" value="CEP19922.1"/>
    <property type="molecule type" value="Genomic_DNA"/>
</dbReference>
<dbReference type="CDD" id="cd02005">
    <property type="entry name" value="TPP_PDC_IPDC"/>
    <property type="match status" value="1"/>
</dbReference>
<dbReference type="OrthoDB" id="3970464at2759"/>
<evidence type="ECO:0000256" key="2">
    <source>
        <dbReference type="ARBA" id="ARBA00007812"/>
    </source>
</evidence>
<evidence type="ECO:0000256" key="4">
    <source>
        <dbReference type="ARBA" id="ARBA00022793"/>
    </source>
</evidence>
<evidence type="ECO:0000256" key="5">
    <source>
        <dbReference type="ARBA" id="ARBA00022842"/>
    </source>
</evidence>
<dbReference type="Pfam" id="PF02775">
    <property type="entry name" value="TPP_enzyme_C"/>
    <property type="match status" value="1"/>
</dbReference>
<feature type="domain" description="Thiamine pyrophosphate enzyme TPP-binding" evidence="8">
    <location>
        <begin position="49"/>
        <end position="184"/>
    </location>
</feature>
<dbReference type="InterPro" id="IPR011766">
    <property type="entry name" value="TPP_enzyme_TPP-bd"/>
</dbReference>
<name>A0A0B7NR21_9FUNG</name>
<dbReference type="GO" id="GO:0000949">
    <property type="term" value="P:aromatic amino acid family catabolic process to alcohol via Ehrlich pathway"/>
    <property type="evidence" value="ECO:0007669"/>
    <property type="project" value="TreeGrafter"/>
</dbReference>
<gene>
    <name evidence="9" type="primary">PARPA_14241.1 scaffold 48946</name>
</gene>
<dbReference type="InterPro" id="IPR012110">
    <property type="entry name" value="PDC/IPDC-like"/>
</dbReference>
<dbReference type="PANTHER" id="PTHR43452">
    <property type="entry name" value="PYRUVATE DECARBOXYLASE"/>
    <property type="match status" value="1"/>
</dbReference>
<evidence type="ECO:0000256" key="6">
    <source>
        <dbReference type="ARBA" id="ARBA00023052"/>
    </source>
</evidence>
<keyword evidence="10" id="KW-1185">Reference proteome</keyword>
<comment type="similarity">
    <text evidence="2">Belongs to the TPP enzyme family.</text>
</comment>
<evidence type="ECO:0000256" key="7">
    <source>
        <dbReference type="ARBA" id="ARBA00023239"/>
    </source>
</evidence>
<dbReference type="InterPro" id="IPR047214">
    <property type="entry name" value="TPP_PDC_IPDC"/>
</dbReference>
<proteinExistence type="inferred from homology"/>
<dbReference type="GO" id="GO:0046872">
    <property type="term" value="F:metal ion binding"/>
    <property type="evidence" value="ECO:0007669"/>
    <property type="project" value="UniProtKB-KW"/>
</dbReference>
<dbReference type="InterPro" id="IPR029061">
    <property type="entry name" value="THDP-binding"/>
</dbReference>